<organism evidence="3 4">
    <name type="scientific">Peterkaempfera bronchialis</name>
    <dbReference type="NCBI Taxonomy" id="2126346"/>
    <lineage>
        <taxon>Bacteria</taxon>
        <taxon>Bacillati</taxon>
        <taxon>Actinomycetota</taxon>
        <taxon>Actinomycetes</taxon>
        <taxon>Kitasatosporales</taxon>
        <taxon>Streptomycetaceae</taxon>
        <taxon>Peterkaempfera</taxon>
    </lineage>
</organism>
<dbReference type="Pfam" id="PF13302">
    <property type="entry name" value="Acetyltransf_3"/>
    <property type="match status" value="1"/>
</dbReference>
<name>A0A345T0V9_9ACTN</name>
<feature type="region of interest" description="Disordered" evidence="1">
    <location>
        <begin position="1"/>
        <end position="26"/>
    </location>
</feature>
<dbReference type="Proteomes" id="UP000249340">
    <property type="component" value="Chromosome"/>
</dbReference>
<dbReference type="AlphaFoldDB" id="A0A345T0V9"/>
<evidence type="ECO:0000256" key="1">
    <source>
        <dbReference type="SAM" id="MobiDB-lite"/>
    </source>
</evidence>
<keyword evidence="4" id="KW-1185">Reference proteome</keyword>
<protein>
    <submittedName>
        <fullName evidence="3">N-acetyltransferase</fullName>
    </submittedName>
</protein>
<feature type="domain" description="N-acetyltransferase" evidence="2">
    <location>
        <begin position="24"/>
        <end position="187"/>
    </location>
</feature>
<dbReference type="OrthoDB" id="5242221at2"/>
<dbReference type="SUPFAM" id="SSF55729">
    <property type="entry name" value="Acyl-CoA N-acyltransferases (Nat)"/>
    <property type="match status" value="1"/>
</dbReference>
<evidence type="ECO:0000313" key="3">
    <source>
        <dbReference type="EMBL" id="AXI79614.1"/>
    </source>
</evidence>
<keyword evidence="3" id="KW-0808">Transferase</keyword>
<dbReference type="EMBL" id="CP031264">
    <property type="protein sequence ID" value="AXI79614.1"/>
    <property type="molecule type" value="Genomic_DNA"/>
</dbReference>
<dbReference type="PANTHER" id="PTHR43441:SF3">
    <property type="entry name" value="ACETYLTRANSFERASE"/>
    <property type="match status" value="1"/>
</dbReference>
<feature type="compositionally biased region" description="Basic residues" evidence="1">
    <location>
        <begin position="1"/>
        <end position="12"/>
    </location>
</feature>
<dbReference type="PANTHER" id="PTHR43441">
    <property type="entry name" value="RIBOSOMAL-PROTEIN-SERINE ACETYLTRANSFERASE"/>
    <property type="match status" value="1"/>
</dbReference>
<gene>
    <name evidence="3" type="ORF">C7M71_021595</name>
</gene>
<dbReference type="InterPro" id="IPR000182">
    <property type="entry name" value="GNAT_dom"/>
</dbReference>
<proteinExistence type="predicted"/>
<dbReference type="GO" id="GO:0008999">
    <property type="term" value="F:protein-N-terminal-alanine acetyltransferase activity"/>
    <property type="evidence" value="ECO:0007669"/>
    <property type="project" value="TreeGrafter"/>
</dbReference>
<dbReference type="InterPro" id="IPR016181">
    <property type="entry name" value="Acyl_CoA_acyltransferase"/>
</dbReference>
<dbReference type="PROSITE" id="PS51186">
    <property type="entry name" value="GNAT"/>
    <property type="match status" value="1"/>
</dbReference>
<dbReference type="Gene3D" id="3.40.630.30">
    <property type="match status" value="1"/>
</dbReference>
<evidence type="ECO:0000313" key="4">
    <source>
        <dbReference type="Proteomes" id="UP000249340"/>
    </source>
</evidence>
<accession>A0A345T0V9</accession>
<dbReference type="GO" id="GO:1990189">
    <property type="term" value="F:protein N-terminal-serine acetyltransferase activity"/>
    <property type="evidence" value="ECO:0007669"/>
    <property type="project" value="TreeGrafter"/>
</dbReference>
<reference evidence="4" key="1">
    <citation type="submission" date="2018-07" db="EMBL/GenBank/DDBJ databases">
        <title>Streptacidiphilus bronchialis DSM 106435 chromosome.</title>
        <authorList>
            <person name="Batra D."/>
            <person name="Gulvik C.A."/>
        </authorList>
    </citation>
    <scope>NUCLEOTIDE SEQUENCE [LARGE SCALE GENOMIC DNA]</scope>
    <source>
        <strain evidence="4">DSM 106435</strain>
    </source>
</reference>
<dbReference type="InterPro" id="IPR051908">
    <property type="entry name" value="Ribosomal_N-acetyltransferase"/>
</dbReference>
<dbReference type="GO" id="GO:0005737">
    <property type="term" value="C:cytoplasm"/>
    <property type="evidence" value="ECO:0007669"/>
    <property type="project" value="TreeGrafter"/>
</dbReference>
<sequence length="194" mass="21111">MRPAAPRKRGRRAAAVSDDGPVRVTIRAPKPSDSDAYADAVLRSADHIGPWNPVEADLPGLLQRQGPGLRTFLIVDTGDGGLVGKCNVANIAMGRFCNASLGYDSYLPYAGTGRMTEGMRLVVDRCFAPQGAGGLGLHRLEINVQPDNQRSTALAKRLGFRLEGYSPRMLWINDAWRDHERYALTAEEWPGLPG</sequence>
<dbReference type="KEGG" id="stri:C7M71_021595"/>
<evidence type="ECO:0000259" key="2">
    <source>
        <dbReference type="PROSITE" id="PS51186"/>
    </source>
</evidence>